<evidence type="ECO:0000313" key="2">
    <source>
        <dbReference type="EMBL" id="KAE8734908.1"/>
    </source>
</evidence>
<dbReference type="Proteomes" id="UP000436088">
    <property type="component" value="Unassembled WGS sequence"/>
</dbReference>
<keyword evidence="3" id="KW-1185">Reference proteome</keyword>
<accession>A0A6A3D4V0</accession>
<reference evidence="2" key="1">
    <citation type="submission" date="2019-09" db="EMBL/GenBank/DDBJ databases">
        <title>Draft genome information of white flower Hibiscus syriacus.</title>
        <authorList>
            <person name="Kim Y.-M."/>
        </authorList>
    </citation>
    <scope>NUCLEOTIDE SEQUENCE [LARGE SCALE GENOMIC DNA]</scope>
    <source>
        <strain evidence="2">YM2019G1</strain>
    </source>
</reference>
<gene>
    <name evidence="2" type="ORF">F3Y22_tig00000656pilonHSYRG00030</name>
</gene>
<evidence type="ECO:0000256" key="1">
    <source>
        <dbReference type="SAM" id="MobiDB-lite"/>
    </source>
</evidence>
<dbReference type="AlphaFoldDB" id="A0A6A3D4V0"/>
<dbReference type="EMBL" id="VEPZ02000054">
    <property type="protein sequence ID" value="KAE8734908.1"/>
    <property type="molecule type" value="Genomic_DNA"/>
</dbReference>
<organism evidence="2 3">
    <name type="scientific">Hibiscus syriacus</name>
    <name type="common">Rose of Sharon</name>
    <dbReference type="NCBI Taxonomy" id="106335"/>
    <lineage>
        <taxon>Eukaryota</taxon>
        <taxon>Viridiplantae</taxon>
        <taxon>Streptophyta</taxon>
        <taxon>Embryophyta</taxon>
        <taxon>Tracheophyta</taxon>
        <taxon>Spermatophyta</taxon>
        <taxon>Magnoliopsida</taxon>
        <taxon>eudicotyledons</taxon>
        <taxon>Gunneridae</taxon>
        <taxon>Pentapetalae</taxon>
        <taxon>rosids</taxon>
        <taxon>malvids</taxon>
        <taxon>Malvales</taxon>
        <taxon>Malvaceae</taxon>
        <taxon>Malvoideae</taxon>
        <taxon>Hibiscus</taxon>
    </lineage>
</organism>
<protein>
    <submittedName>
        <fullName evidence="2">Ras-related small GTP-binding family protein isoform 1</fullName>
    </submittedName>
</protein>
<evidence type="ECO:0000313" key="3">
    <source>
        <dbReference type="Proteomes" id="UP000436088"/>
    </source>
</evidence>
<feature type="region of interest" description="Disordered" evidence="1">
    <location>
        <begin position="21"/>
        <end position="43"/>
    </location>
</feature>
<name>A0A6A3D4V0_HIBSY</name>
<sequence>MVEPMLRAATGNEVRYKTIQSVLGDDKPTAENADAEISPHMNETTTDFIRDHNDEDTKQVENSAEKADNTVVTKNPWQKTVSQASSLADTGTSAGSSSLKLASNVRKVAFVPVKRPASSTGNQLMYL</sequence>
<proteinExistence type="predicted"/>
<comment type="caution">
    <text evidence="2">The sequence shown here is derived from an EMBL/GenBank/DDBJ whole genome shotgun (WGS) entry which is preliminary data.</text>
</comment>